<dbReference type="EMBL" id="CP007062">
    <property type="protein sequence ID" value="EEO42687.1"/>
    <property type="molecule type" value="Genomic_DNA"/>
</dbReference>
<dbReference type="KEGG" id="fne:FSDG_01246"/>
<dbReference type="GeneID" id="79810351"/>
<organism evidence="1">
    <name type="scientific">Fusobacterium animalis 7_1</name>
    <dbReference type="NCBI Taxonomy" id="457405"/>
    <lineage>
        <taxon>Bacteria</taxon>
        <taxon>Fusobacteriati</taxon>
        <taxon>Fusobacteriota</taxon>
        <taxon>Fusobacteriia</taxon>
        <taxon>Fusobacteriales</taxon>
        <taxon>Fusobacteriaceae</taxon>
        <taxon>Fusobacterium</taxon>
    </lineage>
</organism>
<dbReference type="HOGENOM" id="CLU_155788_0_0_0"/>
<protein>
    <submittedName>
        <fullName evidence="1">Uncharacterized protein</fullName>
    </submittedName>
</protein>
<evidence type="ECO:0000313" key="2">
    <source>
        <dbReference type="Proteomes" id="UP000002799"/>
    </source>
</evidence>
<evidence type="ECO:0000313" key="1">
    <source>
        <dbReference type="EMBL" id="EEO42687.1"/>
    </source>
</evidence>
<accession>A0A140PVN4</accession>
<dbReference type="AlphaFoldDB" id="A0A140PVN4"/>
<reference evidence="1 2" key="1">
    <citation type="submission" date="2013-11" db="EMBL/GenBank/DDBJ databases">
        <title>The Genome Sequence of Fusobacterium sp. 7_1.</title>
        <authorList>
            <consortium name="The Broad Institute Genome Sequencing Platform"/>
            <person name="Earl A."/>
            <person name="Ward D."/>
            <person name="Feldgarden M."/>
            <person name="Gevers D."/>
            <person name="Strauss J."/>
            <person name="Ambrose C.E."/>
            <person name="Allen-Vercoe E."/>
            <person name="Walker B."/>
            <person name="Young S.K."/>
            <person name="Zeng Q."/>
            <person name="Gargeya S."/>
            <person name="Fitzgerald M."/>
            <person name="Haas B."/>
            <person name="Abouelleil A."/>
            <person name="Alvarado L."/>
            <person name="Arachchi H.M."/>
            <person name="Berlin A.M."/>
            <person name="Chapman S.B."/>
            <person name="Goldberg J."/>
            <person name="Griggs A."/>
            <person name="Gujja S."/>
            <person name="Hansen M."/>
            <person name="Howarth C."/>
            <person name="Imamovic A."/>
            <person name="Larimer J."/>
            <person name="McCowen C."/>
            <person name="Montmayeur A."/>
            <person name="Murphy C."/>
            <person name="Neiman D."/>
            <person name="Pearson M."/>
            <person name="Priest M."/>
            <person name="Roberts A."/>
            <person name="Saif S."/>
            <person name="Shea T."/>
            <person name="Sisk P."/>
            <person name="Sykes S."/>
            <person name="Wortman J."/>
            <person name="Nusbaum C."/>
            <person name="Birren B."/>
        </authorList>
    </citation>
    <scope>NUCLEOTIDE SEQUENCE [LARGE SCALE GENOMIC DNA]</scope>
    <source>
        <strain evidence="1 2">7_1</strain>
    </source>
</reference>
<name>A0A140PVN4_9FUSO</name>
<dbReference type="RefSeq" id="WP_008701422.1">
    <property type="nucleotide sequence ID" value="NZ_AKBT01000001.1"/>
</dbReference>
<dbReference type="Proteomes" id="UP000002799">
    <property type="component" value="Chromosome"/>
</dbReference>
<proteinExistence type="predicted"/>
<gene>
    <name evidence="1" type="ORF">FSDG_01246</name>
</gene>
<sequence>MEAVEKRVTQIRNNLLRILNLRKEMVDCEISWLQMIKALKLSQYEALKFKNGELPDLEQEALEILKKTPENIKNRDKKFKYFNKFLLEKGITATQFSKDVGVDIDKIHRILREIPVNRDLEAEKRIEEAIGEKIF</sequence>